<evidence type="ECO:0000313" key="2">
    <source>
        <dbReference type="EMBL" id="SOH06491.1"/>
    </source>
</evidence>
<dbReference type="Proteomes" id="UP000221734">
    <property type="component" value="Chromosome Kuenenia_stuttgartiensis_MBR1"/>
</dbReference>
<name>A0A2C9CLE3_KUEST</name>
<reference evidence="1 4" key="3">
    <citation type="submission" date="2020-02" db="EMBL/GenBank/DDBJ databases">
        <title>Newly sequenced genome of strain CSTR1 showed variability in Candidatus Kuenenia stuttgartiensis genomes.</title>
        <authorList>
            <person name="Ding C."/>
            <person name="Adrian L."/>
        </authorList>
    </citation>
    <scope>NUCLEOTIDE SEQUENCE [LARGE SCALE GENOMIC DNA]</scope>
    <source>
        <strain evidence="1 4">CSTR1</strain>
    </source>
</reference>
<protein>
    <submittedName>
        <fullName evidence="2">Uncharacterized protein</fullName>
    </submittedName>
</protein>
<evidence type="ECO:0000313" key="1">
    <source>
        <dbReference type="EMBL" id="QII11943.1"/>
    </source>
</evidence>
<dbReference type="EMBL" id="CP049055">
    <property type="protein sequence ID" value="QII11943.1"/>
    <property type="molecule type" value="Genomic_DNA"/>
</dbReference>
<proteinExistence type="predicted"/>
<organism evidence="2 3">
    <name type="scientific">Kuenenia stuttgartiensis</name>
    <dbReference type="NCBI Taxonomy" id="174633"/>
    <lineage>
        <taxon>Bacteria</taxon>
        <taxon>Pseudomonadati</taxon>
        <taxon>Planctomycetota</taxon>
        <taxon>Candidatus Brocadiia</taxon>
        <taxon>Candidatus Brocadiales</taxon>
        <taxon>Candidatus Brocadiaceae</taxon>
        <taxon>Candidatus Kuenenia</taxon>
    </lineage>
</organism>
<reference evidence="2" key="1">
    <citation type="submission" date="2017-10" db="EMBL/GenBank/DDBJ databases">
        <authorList>
            <person name="Banno H."/>
            <person name="Chua N.-H."/>
        </authorList>
    </citation>
    <scope>NUCLEOTIDE SEQUENCE [LARGE SCALE GENOMIC DNA]</scope>
    <source>
        <strain evidence="2">Kuenenia_mbr1_ru-nijmegen</strain>
    </source>
</reference>
<gene>
    <name evidence="1" type="ORF">KsCSTR_25640</name>
    <name evidence="2" type="ORF">KSMBR1_4019</name>
</gene>
<dbReference type="Proteomes" id="UP000501926">
    <property type="component" value="Chromosome"/>
</dbReference>
<dbReference type="KEGG" id="kst:KSMBR1_4019"/>
<evidence type="ECO:0000313" key="3">
    <source>
        <dbReference type="Proteomes" id="UP000221734"/>
    </source>
</evidence>
<accession>A0A2C9CLE3</accession>
<evidence type="ECO:0000313" key="4">
    <source>
        <dbReference type="Proteomes" id="UP000501926"/>
    </source>
</evidence>
<keyword evidence="3" id="KW-1185">Reference proteome</keyword>
<dbReference type="AlphaFoldDB" id="A0A2C9CLE3"/>
<reference evidence="3" key="2">
    <citation type="submission" date="2017-10" db="EMBL/GenBank/DDBJ databases">
        <authorList>
            <person name="Frank J."/>
        </authorList>
    </citation>
    <scope>NUCLEOTIDE SEQUENCE [LARGE SCALE GENOMIC DNA]</scope>
</reference>
<sequence>MSDAIMIPQILQYKAFIGGGLIWEERFILMQKSC</sequence>
<dbReference type="EMBL" id="LT934425">
    <property type="protein sequence ID" value="SOH06491.1"/>
    <property type="molecule type" value="Genomic_DNA"/>
</dbReference>